<sequence>MNEDYLLWQSTIPMTGSIRFVQFSFIPIQEFKVMIKRFNEPDLIKTVSQKTVIRSSDMKALLVNIPTQEAPLCCLLNFV</sequence>
<proteinExistence type="predicted"/>
<organism evidence="1 2">
    <name type="scientific">Defluviitalea saccharophila</name>
    <dbReference type="NCBI Taxonomy" id="879970"/>
    <lineage>
        <taxon>Bacteria</taxon>
        <taxon>Bacillati</taxon>
        <taxon>Bacillota</taxon>
        <taxon>Clostridia</taxon>
        <taxon>Lachnospirales</taxon>
        <taxon>Defluviitaleaceae</taxon>
        <taxon>Defluviitalea</taxon>
    </lineage>
</organism>
<protein>
    <submittedName>
        <fullName evidence="1">Uncharacterized protein</fullName>
    </submittedName>
</protein>
<dbReference type="RefSeq" id="WP_341876843.1">
    <property type="nucleotide sequence ID" value="NZ_CP121687.1"/>
</dbReference>
<gene>
    <name evidence="1" type="ORF">QBE51_13940</name>
</gene>
<name>A0ABZ2Y4J7_9FIRM</name>
<dbReference type="Proteomes" id="UP001486565">
    <property type="component" value="Chromosome"/>
</dbReference>
<dbReference type="EMBL" id="CP121687">
    <property type="protein sequence ID" value="WZL69855.1"/>
    <property type="molecule type" value="Genomic_DNA"/>
</dbReference>
<evidence type="ECO:0000313" key="2">
    <source>
        <dbReference type="Proteomes" id="UP001486565"/>
    </source>
</evidence>
<accession>A0ABZ2Y4J7</accession>
<reference evidence="1 2" key="1">
    <citation type="submission" date="2023-03" db="EMBL/GenBank/DDBJ databases">
        <title>Novel Species.</title>
        <authorList>
            <person name="Ma S."/>
        </authorList>
    </citation>
    <scope>NUCLEOTIDE SEQUENCE [LARGE SCALE GENOMIC DNA]</scope>
    <source>
        <strain evidence="1 2">LIND6LT2</strain>
    </source>
</reference>
<evidence type="ECO:0000313" key="1">
    <source>
        <dbReference type="EMBL" id="WZL69855.1"/>
    </source>
</evidence>
<keyword evidence="2" id="KW-1185">Reference proteome</keyword>